<keyword evidence="2" id="KW-0496">Mitochondrion</keyword>
<evidence type="ECO:0000259" key="6">
    <source>
        <dbReference type="SMART" id="SM01155"/>
    </source>
</evidence>
<sequence length="346" mass="38221">MLPSVRRVVSAAPSSPLVASLASLAPRAASATPISYGRTYKPIDNGHQRRYSSSKPSSADDGSRDFAARPAVPAAGESKTPGEKRKRKPKDVSAAPPLPSVPSTRHIKDEALAISTFFALHRPISVTQLLPKTVTEDSFAEIFTTRRGHRVQDVLSTLGQTVHDLEQPMAKLGLGDKQKAQPLDDDEGATRLSLKHADGTETSVQIQLNAMSGHFLPYTPPPPPKPLSEAQAAADEAAAAAAEQMAEQEPQTRTYQALVTIEESVDANGQYRVVAHTPQLVEENEPRSFLERLAQRQLRFEETRQLHGRTMHALSVVRIRKLKIKKKKYKKLMRKTRNIRRKMDRL</sequence>
<evidence type="ECO:0000256" key="4">
    <source>
        <dbReference type="ARBA" id="ARBA00035682"/>
    </source>
</evidence>
<evidence type="ECO:0000256" key="3">
    <source>
        <dbReference type="ARBA" id="ARBA00035647"/>
    </source>
</evidence>
<name>A0AA40F9Q5_9PEZI</name>
<evidence type="ECO:0000256" key="5">
    <source>
        <dbReference type="SAM" id="MobiDB-lite"/>
    </source>
</evidence>
<evidence type="ECO:0000256" key="1">
    <source>
        <dbReference type="ARBA" id="ARBA00004173"/>
    </source>
</evidence>
<evidence type="ECO:0000313" key="7">
    <source>
        <dbReference type="EMBL" id="KAK0753818.1"/>
    </source>
</evidence>
<feature type="domain" description="Ribosomal protein mS38 C-terminal" evidence="6">
    <location>
        <begin position="312"/>
        <end position="345"/>
    </location>
</feature>
<dbReference type="InterPro" id="IPR013177">
    <property type="entry name" value="Ribosomal_mS38_C"/>
</dbReference>
<comment type="caution">
    <text evidence="7">The sequence shown here is derived from an EMBL/GenBank/DDBJ whole genome shotgun (WGS) entry which is preliminary data.</text>
</comment>
<dbReference type="PANTHER" id="PTHR32035:SF3">
    <property type="entry name" value="SMALL RIBOSOMAL SUBUNIT PROTEIN MS38"/>
    <property type="match status" value="1"/>
</dbReference>
<protein>
    <recommendedName>
        <fullName evidence="4">Small ribosomal subunit protein mS38</fullName>
    </recommendedName>
</protein>
<accession>A0AA40F9Q5</accession>
<dbReference type="AlphaFoldDB" id="A0AA40F9Q5"/>
<comment type="similarity">
    <text evidence="3">Belongs to the mitochondrion-specific ribosomal protein mS38 family.</text>
</comment>
<gene>
    <name evidence="7" type="ORF">B0T18DRAFT_385799</name>
</gene>
<reference evidence="7" key="1">
    <citation type="submission" date="2023-06" db="EMBL/GenBank/DDBJ databases">
        <title>Genome-scale phylogeny and comparative genomics of the fungal order Sordariales.</title>
        <authorList>
            <consortium name="Lawrence Berkeley National Laboratory"/>
            <person name="Hensen N."/>
            <person name="Bonometti L."/>
            <person name="Westerberg I."/>
            <person name="Brannstrom I.O."/>
            <person name="Guillou S."/>
            <person name="Cros-Aarteil S."/>
            <person name="Calhoun S."/>
            <person name="Haridas S."/>
            <person name="Kuo A."/>
            <person name="Mondo S."/>
            <person name="Pangilinan J."/>
            <person name="Riley R."/>
            <person name="LaButti K."/>
            <person name="Andreopoulos B."/>
            <person name="Lipzen A."/>
            <person name="Chen C."/>
            <person name="Yanf M."/>
            <person name="Daum C."/>
            <person name="Ng V."/>
            <person name="Clum A."/>
            <person name="Steindorff A."/>
            <person name="Ohm R."/>
            <person name="Martin F."/>
            <person name="Silar P."/>
            <person name="Natvig D."/>
            <person name="Lalanne C."/>
            <person name="Gautier V."/>
            <person name="Ament-velasquez S.L."/>
            <person name="Kruys A."/>
            <person name="Hutchinson M.I."/>
            <person name="Powell A.J."/>
            <person name="Barry K."/>
            <person name="Miller A.N."/>
            <person name="Grigoriev I.V."/>
            <person name="Debuchy R."/>
            <person name="Gladieux P."/>
            <person name="Thoren M.H."/>
            <person name="Johannesson H."/>
        </authorList>
    </citation>
    <scope>NUCLEOTIDE SEQUENCE</scope>
    <source>
        <strain evidence="7">SMH3187-1</strain>
    </source>
</reference>
<dbReference type="EMBL" id="JAUKUD010000001">
    <property type="protein sequence ID" value="KAK0753818.1"/>
    <property type="molecule type" value="Genomic_DNA"/>
</dbReference>
<feature type="region of interest" description="Disordered" evidence="5">
    <location>
        <begin position="35"/>
        <end position="104"/>
    </location>
</feature>
<dbReference type="Pfam" id="PF08213">
    <property type="entry name" value="COX24_C"/>
    <property type="match status" value="1"/>
</dbReference>
<dbReference type="SMART" id="SM01155">
    <property type="entry name" value="DUF1713"/>
    <property type="match status" value="1"/>
</dbReference>
<dbReference type="PANTHER" id="PTHR32035">
    <property type="entry name" value="AURORA KINASE A-INTERACTING PROTEIN"/>
    <property type="match status" value="1"/>
</dbReference>
<evidence type="ECO:0000313" key="8">
    <source>
        <dbReference type="Proteomes" id="UP001172155"/>
    </source>
</evidence>
<evidence type="ECO:0000256" key="2">
    <source>
        <dbReference type="ARBA" id="ARBA00023128"/>
    </source>
</evidence>
<dbReference type="Proteomes" id="UP001172155">
    <property type="component" value="Unassembled WGS sequence"/>
</dbReference>
<comment type="subcellular location">
    <subcellularLocation>
        <location evidence="1">Mitochondrion</location>
    </subcellularLocation>
</comment>
<organism evidence="7 8">
    <name type="scientific">Schizothecium vesticola</name>
    <dbReference type="NCBI Taxonomy" id="314040"/>
    <lineage>
        <taxon>Eukaryota</taxon>
        <taxon>Fungi</taxon>
        <taxon>Dikarya</taxon>
        <taxon>Ascomycota</taxon>
        <taxon>Pezizomycotina</taxon>
        <taxon>Sordariomycetes</taxon>
        <taxon>Sordariomycetidae</taxon>
        <taxon>Sordariales</taxon>
        <taxon>Schizotheciaceae</taxon>
        <taxon>Schizothecium</taxon>
    </lineage>
</organism>
<proteinExistence type="inferred from homology"/>
<dbReference type="GO" id="GO:0005739">
    <property type="term" value="C:mitochondrion"/>
    <property type="evidence" value="ECO:0007669"/>
    <property type="project" value="UniProtKB-SubCell"/>
</dbReference>
<keyword evidence="8" id="KW-1185">Reference proteome</keyword>